<gene>
    <name evidence="1" type="ORF">CLOSYM_03318</name>
</gene>
<name>A0ABC9TUX4_CLOSY</name>
<accession>A0ABC9TUX4</accession>
<protein>
    <submittedName>
        <fullName evidence="1">Uncharacterized protein</fullName>
    </submittedName>
</protein>
<comment type="caution">
    <text evidence="1">The sequence shown here is derived from an EMBL/GenBank/DDBJ whole genome shotgun (WGS) entry which is preliminary data.</text>
</comment>
<dbReference type="EMBL" id="AWSU01000262">
    <property type="protein sequence ID" value="ERI75303.1"/>
    <property type="molecule type" value="Genomic_DNA"/>
</dbReference>
<proteinExistence type="predicted"/>
<dbReference type="AlphaFoldDB" id="A0ABC9TUX4"/>
<organism evidence="1 2">
    <name type="scientific">[Clostridium] symbiosum ATCC 14940</name>
    <dbReference type="NCBI Taxonomy" id="411472"/>
    <lineage>
        <taxon>Bacteria</taxon>
        <taxon>Bacillati</taxon>
        <taxon>Bacillota</taxon>
        <taxon>Clostridia</taxon>
        <taxon>Lachnospirales</taxon>
        <taxon>Lachnospiraceae</taxon>
        <taxon>Otoolea</taxon>
    </lineage>
</organism>
<evidence type="ECO:0000313" key="1">
    <source>
        <dbReference type="EMBL" id="ERI75303.1"/>
    </source>
</evidence>
<sequence>MEVAAMTQNKRRQITTEIFLLKKVRILRRDSLVAYMKFFMP</sequence>
<evidence type="ECO:0000313" key="2">
    <source>
        <dbReference type="Proteomes" id="UP000016491"/>
    </source>
</evidence>
<reference evidence="1 2" key="1">
    <citation type="submission" date="2013-07" db="EMBL/GenBank/DDBJ databases">
        <authorList>
            <person name="Weinstock G."/>
            <person name="Sodergren E."/>
            <person name="Wylie T."/>
            <person name="Fulton L."/>
            <person name="Fulton R."/>
            <person name="Fronick C."/>
            <person name="O'Laughlin M."/>
            <person name="Godfrey J."/>
            <person name="Miner T."/>
            <person name="Herter B."/>
            <person name="Appelbaum E."/>
            <person name="Cordes M."/>
            <person name="Lek S."/>
            <person name="Wollam A."/>
            <person name="Pepin K.H."/>
            <person name="Palsikar V.B."/>
            <person name="Mitreva M."/>
            <person name="Wilson R.K."/>
        </authorList>
    </citation>
    <scope>NUCLEOTIDE SEQUENCE [LARGE SCALE GENOMIC DNA]</scope>
    <source>
        <strain evidence="1 2">ATCC 14940</strain>
    </source>
</reference>
<dbReference type="Proteomes" id="UP000016491">
    <property type="component" value="Unassembled WGS sequence"/>
</dbReference>